<dbReference type="OrthoDB" id="2729552at2759"/>
<dbReference type="PANTHER" id="PTHR37984">
    <property type="entry name" value="PROTEIN CBG26694"/>
    <property type="match status" value="1"/>
</dbReference>
<dbReference type="CDD" id="cd01647">
    <property type="entry name" value="RT_LTR"/>
    <property type="match status" value="1"/>
</dbReference>
<proteinExistence type="predicted"/>
<dbReference type="GO" id="GO:0016787">
    <property type="term" value="F:hydrolase activity"/>
    <property type="evidence" value="ECO:0007669"/>
    <property type="project" value="UniProtKB-KW"/>
</dbReference>
<gene>
    <name evidence="8" type="ORF">GSI_01145</name>
</gene>
<evidence type="ECO:0000256" key="5">
    <source>
        <dbReference type="ARBA" id="ARBA00022801"/>
    </source>
</evidence>
<dbReference type="Pfam" id="PF17917">
    <property type="entry name" value="RT_RNaseH"/>
    <property type="match status" value="1"/>
</dbReference>
<keyword evidence="5" id="KW-0378">Hydrolase</keyword>
<keyword evidence="4" id="KW-0255">Endonuclease</keyword>
<dbReference type="Pfam" id="PF00078">
    <property type="entry name" value="RVT_1"/>
    <property type="match status" value="1"/>
</dbReference>
<dbReference type="AlphaFoldDB" id="A0A2G8SUJ9"/>
<dbReference type="EMBL" id="AYKW01000001">
    <property type="protein sequence ID" value="PIL37451.1"/>
    <property type="molecule type" value="Genomic_DNA"/>
</dbReference>
<reference evidence="8 9" key="1">
    <citation type="journal article" date="2015" name="Sci. Rep.">
        <title>Chromosome-level genome map provides insights into diverse defense mechanisms in the medicinal fungus Ganoderma sinense.</title>
        <authorList>
            <person name="Zhu Y."/>
            <person name="Xu J."/>
            <person name="Sun C."/>
            <person name="Zhou S."/>
            <person name="Xu H."/>
            <person name="Nelson D.R."/>
            <person name="Qian J."/>
            <person name="Song J."/>
            <person name="Luo H."/>
            <person name="Xiang L."/>
            <person name="Li Y."/>
            <person name="Xu Z."/>
            <person name="Ji A."/>
            <person name="Wang L."/>
            <person name="Lu S."/>
            <person name="Hayward A."/>
            <person name="Sun W."/>
            <person name="Li X."/>
            <person name="Schwartz D.C."/>
            <person name="Wang Y."/>
            <person name="Chen S."/>
        </authorList>
    </citation>
    <scope>NUCLEOTIDE SEQUENCE [LARGE SCALE GENOMIC DNA]</scope>
    <source>
        <strain evidence="8 9">ZZ0214-1</strain>
    </source>
</reference>
<dbReference type="InterPro" id="IPR043502">
    <property type="entry name" value="DNA/RNA_pol_sf"/>
</dbReference>
<dbReference type="GO" id="GO:0003964">
    <property type="term" value="F:RNA-directed DNA polymerase activity"/>
    <property type="evidence" value="ECO:0007669"/>
    <property type="project" value="UniProtKB-KW"/>
</dbReference>
<dbReference type="FunFam" id="3.30.70.270:FF:000020">
    <property type="entry name" value="Transposon Tf2-6 polyprotein-like Protein"/>
    <property type="match status" value="1"/>
</dbReference>
<dbReference type="PROSITE" id="PS50878">
    <property type="entry name" value="RT_POL"/>
    <property type="match status" value="1"/>
</dbReference>
<dbReference type="InterPro" id="IPR056924">
    <property type="entry name" value="SH3_Tf2-1"/>
</dbReference>
<dbReference type="InterPro" id="IPR041373">
    <property type="entry name" value="RT_RNaseH"/>
</dbReference>
<keyword evidence="6" id="KW-0695">RNA-directed DNA polymerase</keyword>
<keyword evidence="1" id="KW-0808">Transferase</keyword>
<dbReference type="PANTHER" id="PTHR37984:SF5">
    <property type="entry name" value="PROTEIN NYNRIN-LIKE"/>
    <property type="match status" value="1"/>
</dbReference>
<evidence type="ECO:0000256" key="6">
    <source>
        <dbReference type="ARBA" id="ARBA00022918"/>
    </source>
</evidence>
<evidence type="ECO:0000313" key="8">
    <source>
        <dbReference type="EMBL" id="PIL37451.1"/>
    </source>
</evidence>
<dbReference type="InterPro" id="IPR000477">
    <property type="entry name" value="RT_dom"/>
</dbReference>
<dbReference type="Proteomes" id="UP000230002">
    <property type="component" value="Unassembled WGS sequence"/>
</dbReference>
<evidence type="ECO:0000256" key="1">
    <source>
        <dbReference type="ARBA" id="ARBA00022679"/>
    </source>
</evidence>
<feature type="domain" description="Reverse transcriptase" evidence="7">
    <location>
        <begin position="81"/>
        <end position="261"/>
    </location>
</feature>
<accession>A0A2G8SUJ9</accession>
<dbReference type="SUPFAM" id="SSF56672">
    <property type="entry name" value="DNA/RNA polymerases"/>
    <property type="match status" value="1"/>
</dbReference>
<keyword evidence="2" id="KW-0548">Nucleotidyltransferase</keyword>
<dbReference type="Gene3D" id="3.30.70.270">
    <property type="match status" value="2"/>
</dbReference>
<comment type="caution">
    <text evidence="8">The sequence shown here is derived from an EMBL/GenBank/DDBJ whole genome shotgun (WGS) entry which is preliminary data.</text>
</comment>
<evidence type="ECO:0000256" key="2">
    <source>
        <dbReference type="ARBA" id="ARBA00022695"/>
    </source>
</evidence>
<keyword evidence="9" id="KW-1185">Reference proteome</keyword>
<evidence type="ECO:0000313" key="9">
    <source>
        <dbReference type="Proteomes" id="UP000230002"/>
    </source>
</evidence>
<dbReference type="Pfam" id="PF24626">
    <property type="entry name" value="SH3_Tf2-1"/>
    <property type="match status" value="1"/>
</dbReference>
<organism evidence="8 9">
    <name type="scientific">Ganoderma sinense ZZ0214-1</name>
    <dbReference type="NCBI Taxonomy" id="1077348"/>
    <lineage>
        <taxon>Eukaryota</taxon>
        <taxon>Fungi</taxon>
        <taxon>Dikarya</taxon>
        <taxon>Basidiomycota</taxon>
        <taxon>Agaricomycotina</taxon>
        <taxon>Agaricomycetes</taxon>
        <taxon>Polyporales</taxon>
        <taxon>Polyporaceae</taxon>
        <taxon>Ganoderma</taxon>
    </lineage>
</organism>
<name>A0A2G8SUJ9_9APHY</name>
<dbReference type="Gene3D" id="3.10.10.10">
    <property type="entry name" value="HIV Type 1 Reverse Transcriptase, subunit A, domain 1"/>
    <property type="match status" value="1"/>
</dbReference>
<evidence type="ECO:0000256" key="3">
    <source>
        <dbReference type="ARBA" id="ARBA00022722"/>
    </source>
</evidence>
<keyword evidence="3" id="KW-0540">Nuclease</keyword>
<sequence>MEIAIEQHQAQRERTFDELVPEQYRDFRDVFSQSTFDVLPQHRPYDHVIELLPDAKPYCGKVYPMTLDEQDALDAFLEENLRTGRIRPSKSPWGAPFFFVKKKDGKLRPVQDYRKLNALTKKNKYPLPLMSELLDRLKGAKYFTKLDIRWGYNNIRMAEGDEEKAAFLTNRGLYEPLVMFFGLSNSPSTFQMMMNDIFRDLVLKGKVIVYLDDILIFSNSLSEHRSIVRQVLQLLRENKLTVKPEKCEFEVQETEYLGHIIGPGIIKMDPAKVTGVTSWPTPCSKRDVQGFLGFANFYRRFIKDFSTIAAPLNRLTGLVEWSWTEAEQHSFDRIKAAITSAPVLAVPNDHDPFKVECDASKFALGAELAQHQDGQWRTIAFLSKSLSPAERNYEIYDREMLALIVALDEWRHFLKGAQSRFEIHSDHKNLEYFRKPQRLNPRQARWVLTLQDYDFALVHRPGRTMGKPDALSRRPDHDIGDDANEDITMLKPEWFRPITVDRVETKKKVKAEAVEQFVTRMKGVSQQASLALDITKAAMKRKYDRRKRAAEPYRIGDLVFLDSFHITSERPHKKLEDKRYGPFPIQAKVGPSAYRLKLPRQWRAIHPVFNEIQLTPARQPEFPNQAPLETAAPEITDQLSEPEEILDSKVLPACPPSPLRREVAV</sequence>
<evidence type="ECO:0000259" key="7">
    <source>
        <dbReference type="PROSITE" id="PS50878"/>
    </source>
</evidence>
<evidence type="ECO:0000256" key="4">
    <source>
        <dbReference type="ARBA" id="ARBA00022759"/>
    </source>
</evidence>
<dbReference type="InterPro" id="IPR050951">
    <property type="entry name" value="Retrovirus_Pol_polyprotein"/>
</dbReference>
<dbReference type="InterPro" id="IPR043128">
    <property type="entry name" value="Rev_trsase/Diguanyl_cyclase"/>
</dbReference>
<dbReference type="STRING" id="1077348.A0A2G8SUJ9"/>
<protein>
    <recommendedName>
        <fullName evidence="7">Reverse transcriptase domain-containing protein</fullName>
    </recommendedName>
</protein>
<dbReference type="GO" id="GO:0004519">
    <property type="term" value="F:endonuclease activity"/>
    <property type="evidence" value="ECO:0007669"/>
    <property type="project" value="UniProtKB-KW"/>
</dbReference>
<dbReference type="CDD" id="cd09274">
    <property type="entry name" value="RNase_HI_RT_Ty3"/>
    <property type="match status" value="1"/>
</dbReference>